<keyword evidence="3" id="KW-0645">Protease</keyword>
<dbReference type="EMBL" id="JAZDRP010000003">
    <property type="protein sequence ID" value="MEE2525950.1"/>
    <property type="molecule type" value="Genomic_DNA"/>
</dbReference>
<dbReference type="Pfam" id="PF01433">
    <property type="entry name" value="Peptidase_M1"/>
    <property type="match status" value="1"/>
</dbReference>
<keyword evidence="4" id="KW-1185">Reference proteome</keyword>
<organism evidence="3 4">
    <name type="scientific">Hyphobacterium lacteum</name>
    <dbReference type="NCBI Taxonomy" id="3116575"/>
    <lineage>
        <taxon>Bacteria</taxon>
        <taxon>Pseudomonadati</taxon>
        <taxon>Pseudomonadota</taxon>
        <taxon>Alphaproteobacteria</taxon>
        <taxon>Maricaulales</taxon>
        <taxon>Maricaulaceae</taxon>
        <taxon>Hyphobacterium</taxon>
    </lineage>
</organism>
<dbReference type="Proteomes" id="UP001354971">
    <property type="component" value="Unassembled WGS sequence"/>
</dbReference>
<keyword evidence="1" id="KW-0732">Signal</keyword>
<evidence type="ECO:0000259" key="2">
    <source>
        <dbReference type="Pfam" id="PF01433"/>
    </source>
</evidence>
<dbReference type="Gene3D" id="1.10.390.10">
    <property type="entry name" value="Neutral Protease Domain 2"/>
    <property type="match status" value="1"/>
</dbReference>
<proteinExistence type="predicted"/>
<accession>A0ABU7LPV6</accession>
<evidence type="ECO:0000313" key="3">
    <source>
        <dbReference type="EMBL" id="MEE2525950.1"/>
    </source>
</evidence>
<name>A0ABU7LPV6_9PROT</name>
<feature type="domain" description="Peptidase M1 membrane alanine aminopeptidase" evidence="2">
    <location>
        <begin position="261"/>
        <end position="391"/>
    </location>
</feature>
<comment type="caution">
    <text evidence="3">The sequence shown here is derived from an EMBL/GenBank/DDBJ whole genome shotgun (WGS) entry which is preliminary data.</text>
</comment>
<dbReference type="RefSeq" id="WP_330198609.1">
    <property type="nucleotide sequence ID" value="NZ_JAZDRP010000003.1"/>
</dbReference>
<protein>
    <submittedName>
        <fullName evidence="3">M1 family aminopeptidase</fullName>
    </submittedName>
</protein>
<feature type="chain" id="PRO_5046355360" evidence="1">
    <location>
        <begin position="20"/>
        <end position="412"/>
    </location>
</feature>
<dbReference type="GO" id="GO:0004177">
    <property type="term" value="F:aminopeptidase activity"/>
    <property type="evidence" value="ECO:0007669"/>
    <property type="project" value="UniProtKB-KW"/>
</dbReference>
<sequence>MRFAGIILLWIAGSALATASAQFDTPVYHYEGQLTVDTEAGEVGAEWRIGLLGEAPDSVTFLLAPTFGNIAVGGDSTGFQLAQQGPFQAVVIALAGDAREITLSYDGGLPMDMLTNDINAVSPERVELTIDSFWLPVEASFRGFLTADLRVDVGAPWPAVANGQVTQLPTGARIVNREPSLDIAFTMAPDFRIRAEEGYTLYDLRETDAGLTELNAAAAFCFDYLNGLYGAEDPLPQAHLVIHERAGSAYNRRSYITLTDISETEAGPMTQFVCHELSHHWSFGADFMTVENWLNESFAEYAGNMALRERFGEDAFLARMQRYLGQVQGRDLPPVWVEGATERGPDLVSYRAGPVALWHLETYLGRPAFAAFMTRYMVEGIDTTPDLLDTLETLEGREARDWFAAELARTDR</sequence>
<evidence type="ECO:0000256" key="1">
    <source>
        <dbReference type="SAM" id="SignalP"/>
    </source>
</evidence>
<reference evidence="3 4" key="1">
    <citation type="submission" date="2024-01" db="EMBL/GenBank/DDBJ databases">
        <title>Hyphobacterium bacterium isolated from marine sediment.</title>
        <authorList>
            <person name="Zhao S."/>
        </authorList>
    </citation>
    <scope>NUCLEOTIDE SEQUENCE [LARGE SCALE GENOMIC DNA]</scope>
    <source>
        <strain evidence="4">HN65</strain>
    </source>
</reference>
<dbReference type="InterPro" id="IPR027268">
    <property type="entry name" value="Peptidase_M4/M1_CTD_sf"/>
</dbReference>
<feature type="signal peptide" evidence="1">
    <location>
        <begin position="1"/>
        <end position="19"/>
    </location>
</feature>
<gene>
    <name evidence="3" type="ORF">V0U79_06195</name>
</gene>
<dbReference type="InterPro" id="IPR014782">
    <property type="entry name" value="Peptidase_M1_dom"/>
</dbReference>
<keyword evidence="3" id="KW-0378">Hydrolase</keyword>
<dbReference type="SUPFAM" id="SSF55486">
    <property type="entry name" value="Metalloproteases ('zincins'), catalytic domain"/>
    <property type="match status" value="1"/>
</dbReference>
<evidence type="ECO:0000313" key="4">
    <source>
        <dbReference type="Proteomes" id="UP001354971"/>
    </source>
</evidence>
<keyword evidence="3" id="KW-0031">Aminopeptidase</keyword>